<reference evidence="1" key="1">
    <citation type="submission" date="2021-06" db="EMBL/GenBank/DDBJ databases">
        <authorList>
            <person name="Hodson N. C."/>
            <person name="Mongue J. A."/>
            <person name="Jaron S. K."/>
        </authorList>
    </citation>
    <scope>NUCLEOTIDE SEQUENCE</scope>
</reference>
<name>A0A8J2NSE6_9HEXA</name>
<evidence type="ECO:0000313" key="1">
    <source>
        <dbReference type="EMBL" id="CAG7716777.1"/>
    </source>
</evidence>
<accession>A0A8J2NSE6</accession>
<proteinExistence type="predicted"/>
<evidence type="ECO:0000313" key="2">
    <source>
        <dbReference type="Proteomes" id="UP000708208"/>
    </source>
</evidence>
<comment type="caution">
    <text evidence="1">The sequence shown here is derived from an EMBL/GenBank/DDBJ whole genome shotgun (WGS) entry which is preliminary data.</text>
</comment>
<gene>
    <name evidence="1" type="ORF">AFUS01_LOCUS6267</name>
</gene>
<keyword evidence="2" id="KW-1185">Reference proteome</keyword>
<sequence length="72" mass="8103">MYCCRTEWDTNGTGARDCNVSHRNLTSTAVNMGIPHKQVIQPGPFVTRWSRDTCILSSCCTSSIYFTPRSSR</sequence>
<dbReference type="Proteomes" id="UP000708208">
    <property type="component" value="Unassembled WGS sequence"/>
</dbReference>
<organism evidence="1 2">
    <name type="scientific">Allacma fusca</name>
    <dbReference type="NCBI Taxonomy" id="39272"/>
    <lineage>
        <taxon>Eukaryota</taxon>
        <taxon>Metazoa</taxon>
        <taxon>Ecdysozoa</taxon>
        <taxon>Arthropoda</taxon>
        <taxon>Hexapoda</taxon>
        <taxon>Collembola</taxon>
        <taxon>Symphypleona</taxon>
        <taxon>Sminthuridae</taxon>
        <taxon>Allacma</taxon>
    </lineage>
</organism>
<protein>
    <submittedName>
        <fullName evidence="1">Uncharacterized protein</fullName>
    </submittedName>
</protein>
<dbReference type="AlphaFoldDB" id="A0A8J2NSE6"/>
<dbReference type="EMBL" id="CAJVCH010041162">
    <property type="protein sequence ID" value="CAG7716777.1"/>
    <property type="molecule type" value="Genomic_DNA"/>
</dbReference>